<dbReference type="InterPro" id="IPR009045">
    <property type="entry name" value="Zn_M74/Hedgehog-like"/>
</dbReference>
<dbReference type="InterPro" id="IPR013230">
    <property type="entry name" value="Peptidase_M15A_C"/>
</dbReference>
<proteinExistence type="predicted"/>
<evidence type="ECO:0000259" key="1">
    <source>
        <dbReference type="Pfam" id="PF08291"/>
    </source>
</evidence>
<feature type="non-terminal residue" evidence="2">
    <location>
        <position position="1"/>
    </location>
</feature>
<protein>
    <recommendedName>
        <fullName evidence="1">Peptidase M15A C-terminal domain-containing protein</fullName>
    </recommendedName>
</protein>
<organism evidence="2">
    <name type="scientific">marine metagenome</name>
    <dbReference type="NCBI Taxonomy" id="408172"/>
    <lineage>
        <taxon>unclassified sequences</taxon>
        <taxon>metagenomes</taxon>
        <taxon>ecological metagenomes</taxon>
    </lineage>
</organism>
<feature type="domain" description="Peptidase M15A C-terminal" evidence="1">
    <location>
        <begin position="3"/>
        <end position="106"/>
    </location>
</feature>
<accession>A0A382RYH7</accession>
<dbReference type="SUPFAM" id="SSF55166">
    <property type="entry name" value="Hedgehog/DD-peptidase"/>
    <property type="match status" value="1"/>
</dbReference>
<reference evidence="2" key="1">
    <citation type="submission" date="2018-05" db="EMBL/GenBank/DDBJ databases">
        <authorList>
            <person name="Lanie J.A."/>
            <person name="Ng W.-L."/>
            <person name="Kazmierczak K.M."/>
            <person name="Andrzejewski T.M."/>
            <person name="Davidsen T.M."/>
            <person name="Wayne K.J."/>
            <person name="Tettelin H."/>
            <person name="Glass J.I."/>
            <person name="Rusch D."/>
            <person name="Podicherti R."/>
            <person name="Tsui H.-C.T."/>
            <person name="Winkler M.E."/>
        </authorList>
    </citation>
    <scope>NUCLEOTIDE SEQUENCE</scope>
</reference>
<dbReference type="Gene3D" id="3.30.1380.10">
    <property type="match status" value="1"/>
</dbReference>
<gene>
    <name evidence="2" type="ORF">METZ01_LOCUS354931</name>
</gene>
<sequence>TEHFTKEEFDCKCGCGNGDVIISEKLVYELETVRGYYGKSMVITSGIRCLSHNRKIGSRDTSSHIKGLAADISCKDMGHRLDLVKRLLRDGEFTRLGVNRDFIHVDVDYDKPKGIFLY</sequence>
<name>A0A382RYH7_9ZZZZ</name>
<dbReference type="AlphaFoldDB" id="A0A382RYH7"/>
<evidence type="ECO:0000313" key="2">
    <source>
        <dbReference type="EMBL" id="SVD02077.1"/>
    </source>
</evidence>
<dbReference type="EMBL" id="UINC01124728">
    <property type="protein sequence ID" value="SVD02077.1"/>
    <property type="molecule type" value="Genomic_DNA"/>
</dbReference>
<dbReference type="Pfam" id="PF08291">
    <property type="entry name" value="Peptidase_M15_3"/>
    <property type="match status" value="1"/>
</dbReference>